<sequence length="131" mass="14256">MLHMLVWNALPPPMHGLPPVPAHVGPPSFVFADFLLTSSYGKFLFENHQAHHVLGGQSNYNIVCPLFDHLLGTYVPPSIWQEKMHAIPQGTLIRGPVVAPAGVPQPPPCAVEEDRISSVYYVAQDAAGERG</sequence>
<organism evidence="1">
    <name type="scientific">Haptolina ericina</name>
    <dbReference type="NCBI Taxonomy" id="156174"/>
    <lineage>
        <taxon>Eukaryota</taxon>
        <taxon>Haptista</taxon>
        <taxon>Haptophyta</taxon>
        <taxon>Prymnesiophyceae</taxon>
        <taxon>Prymnesiales</taxon>
        <taxon>Prymnesiaceae</taxon>
        <taxon>Haptolina</taxon>
    </lineage>
</organism>
<reference evidence="1" key="1">
    <citation type="submission" date="2021-01" db="EMBL/GenBank/DDBJ databases">
        <authorList>
            <person name="Corre E."/>
            <person name="Pelletier E."/>
            <person name="Niang G."/>
            <person name="Scheremetjew M."/>
            <person name="Finn R."/>
            <person name="Kale V."/>
            <person name="Holt S."/>
            <person name="Cochrane G."/>
            <person name="Meng A."/>
            <person name="Brown T."/>
            <person name="Cohen L."/>
        </authorList>
    </citation>
    <scope>NUCLEOTIDE SEQUENCE</scope>
    <source>
        <strain evidence="1">CCMP281</strain>
    </source>
</reference>
<evidence type="ECO:0000313" key="1">
    <source>
        <dbReference type="EMBL" id="CAE0117296.1"/>
    </source>
</evidence>
<protein>
    <submittedName>
        <fullName evidence="1">Uncharacterized protein</fullName>
    </submittedName>
</protein>
<gene>
    <name evidence="1" type="ORF">HERI1096_LOCUS17995</name>
</gene>
<dbReference type="AlphaFoldDB" id="A0A7S3AW72"/>
<accession>A0A7S3AW72</accession>
<proteinExistence type="predicted"/>
<name>A0A7S3AW72_9EUKA</name>
<dbReference type="EMBL" id="HBHX01032321">
    <property type="protein sequence ID" value="CAE0117296.1"/>
    <property type="molecule type" value="Transcribed_RNA"/>
</dbReference>